<dbReference type="EMBL" id="MU865477">
    <property type="protein sequence ID" value="KAK4222347.1"/>
    <property type="molecule type" value="Genomic_DNA"/>
</dbReference>
<gene>
    <name evidence="1" type="ORF">QBC38DRAFT_86381</name>
</gene>
<reference evidence="1" key="1">
    <citation type="journal article" date="2023" name="Mol. Phylogenet. Evol.">
        <title>Genome-scale phylogeny and comparative genomics of the fungal order Sordariales.</title>
        <authorList>
            <person name="Hensen N."/>
            <person name="Bonometti L."/>
            <person name="Westerberg I."/>
            <person name="Brannstrom I.O."/>
            <person name="Guillou S."/>
            <person name="Cros-Aarteil S."/>
            <person name="Calhoun S."/>
            <person name="Haridas S."/>
            <person name="Kuo A."/>
            <person name="Mondo S."/>
            <person name="Pangilinan J."/>
            <person name="Riley R."/>
            <person name="LaButti K."/>
            <person name="Andreopoulos B."/>
            <person name="Lipzen A."/>
            <person name="Chen C."/>
            <person name="Yan M."/>
            <person name="Daum C."/>
            <person name="Ng V."/>
            <person name="Clum A."/>
            <person name="Steindorff A."/>
            <person name="Ohm R.A."/>
            <person name="Martin F."/>
            <person name="Silar P."/>
            <person name="Natvig D.O."/>
            <person name="Lalanne C."/>
            <person name="Gautier V."/>
            <person name="Ament-Velasquez S.L."/>
            <person name="Kruys A."/>
            <person name="Hutchinson M.I."/>
            <person name="Powell A.J."/>
            <person name="Barry K."/>
            <person name="Miller A.N."/>
            <person name="Grigoriev I.V."/>
            <person name="Debuchy R."/>
            <person name="Gladieux P."/>
            <person name="Hiltunen Thoren M."/>
            <person name="Johannesson H."/>
        </authorList>
    </citation>
    <scope>NUCLEOTIDE SEQUENCE</scope>
    <source>
        <strain evidence="1">CBS 990.96</strain>
    </source>
</reference>
<accession>A0AAN6YSU7</accession>
<dbReference type="AlphaFoldDB" id="A0AAN6YSU7"/>
<evidence type="ECO:0000313" key="1">
    <source>
        <dbReference type="EMBL" id="KAK4222347.1"/>
    </source>
</evidence>
<organism evidence="1 2">
    <name type="scientific">Podospora fimiseda</name>
    <dbReference type="NCBI Taxonomy" id="252190"/>
    <lineage>
        <taxon>Eukaryota</taxon>
        <taxon>Fungi</taxon>
        <taxon>Dikarya</taxon>
        <taxon>Ascomycota</taxon>
        <taxon>Pezizomycotina</taxon>
        <taxon>Sordariomycetes</taxon>
        <taxon>Sordariomycetidae</taxon>
        <taxon>Sordariales</taxon>
        <taxon>Podosporaceae</taxon>
        <taxon>Podospora</taxon>
    </lineage>
</organism>
<comment type="caution">
    <text evidence="1">The sequence shown here is derived from an EMBL/GenBank/DDBJ whole genome shotgun (WGS) entry which is preliminary data.</text>
</comment>
<proteinExistence type="predicted"/>
<evidence type="ECO:0000313" key="2">
    <source>
        <dbReference type="Proteomes" id="UP001301958"/>
    </source>
</evidence>
<name>A0AAN6YSU7_9PEZI</name>
<sequence length="131" mass="14926">MVELLLIKPHHFSRQWCVTSLIFPSLILHILVRAAEPLLDNHVSSMRIFRQKTCLAFWSCMFVLAKETCMRRFGPTCLGQVDLASMHARWCFVTHCVAIEFFSAPVLSPLPSSNSDSFKCAHLFSKDTQPV</sequence>
<reference evidence="1" key="2">
    <citation type="submission" date="2023-05" db="EMBL/GenBank/DDBJ databases">
        <authorList>
            <consortium name="Lawrence Berkeley National Laboratory"/>
            <person name="Steindorff A."/>
            <person name="Hensen N."/>
            <person name="Bonometti L."/>
            <person name="Westerberg I."/>
            <person name="Brannstrom I.O."/>
            <person name="Guillou S."/>
            <person name="Cros-Aarteil S."/>
            <person name="Calhoun S."/>
            <person name="Haridas S."/>
            <person name="Kuo A."/>
            <person name="Mondo S."/>
            <person name="Pangilinan J."/>
            <person name="Riley R."/>
            <person name="Labutti K."/>
            <person name="Andreopoulos B."/>
            <person name="Lipzen A."/>
            <person name="Chen C."/>
            <person name="Yanf M."/>
            <person name="Daum C."/>
            <person name="Ng V."/>
            <person name="Clum A."/>
            <person name="Ohm R."/>
            <person name="Martin F."/>
            <person name="Silar P."/>
            <person name="Natvig D."/>
            <person name="Lalanne C."/>
            <person name="Gautier V."/>
            <person name="Ament-Velasquez S.L."/>
            <person name="Kruys A."/>
            <person name="Hutchinson M.I."/>
            <person name="Powell A.J."/>
            <person name="Barry K."/>
            <person name="Miller A.N."/>
            <person name="Grigoriev I.V."/>
            <person name="Debuchy R."/>
            <person name="Gladieux P."/>
            <person name="Thoren M.H."/>
            <person name="Johannesson H."/>
        </authorList>
    </citation>
    <scope>NUCLEOTIDE SEQUENCE</scope>
    <source>
        <strain evidence="1">CBS 990.96</strain>
    </source>
</reference>
<dbReference type="Proteomes" id="UP001301958">
    <property type="component" value="Unassembled WGS sequence"/>
</dbReference>
<keyword evidence="2" id="KW-1185">Reference proteome</keyword>
<protein>
    <submittedName>
        <fullName evidence="1">Uncharacterized protein</fullName>
    </submittedName>
</protein>